<protein>
    <submittedName>
        <fullName evidence="2">ChlI component of cobalt chelatase involved in B12 biosynthesis / ChlD component of cobalt chelatase involved in B12 biosynthesis</fullName>
    </submittedName>
</protein>
<dbReference type="InterPro" id="IPR027417">
    <property type="entry name" value="P-loop_NTPase"/>
</dbReference>
<sequence>MAGPGTPRTLACAALEPGLDGVLLFDAAPAALSLAAGLLAKLMGEPRVVTLAAYQSEDDLWTSLRLRTSGFEPGPGPLVQGEGTAELLVVVPDLARVGLPGQRALITLLDAPVAVLERHGYHRAWAPRLRCLAACDTAEVGTVPPHLLDRFPVRATAAGLTGRSDSLSRVLHVWGTAPESAAPSGTGAVPQEWLDAARRARPWPAFGSRAAALIVGMVPADRPRRMLAAARLARGYAALDGAEQVEERHVEEAARLLGFGRTGGRDTPAPARPDDGTASRPDDEGAREGVDRPPAPDAGADAGRAAGAAAGETAGTAAQPLAVQAPQAAIAFGAEETPLPPGTGYPEDEAEPLREIAPLRAPPVAAVGPARRRGPPIGLEPATDLADLAMVATLREAAKFQRVRQANTGTTGRFLINPADLRTHRRQQEPEHLLGLVLDHTCRRGWDWTVALTSHLRWAYVHRAGVVVVDVGAGDAAAELRAERFTARRVLDRRVTASLSRPRGRATPLAHGLSLAHAGLRHAMQHGRAAVSRAWLVVVTDALGNVPLAAGLQDTTAGSWSGEGVTDAVAIARELATLRRLRIVVAAPPDPPHPELVLGLADALGAGLLGIGGADADVAEAGHGH</sequence>
<organism evidence="2">
    <name type="scientific">Nonomuraea gerenzanensis</name>
    <dbReference type="NCBI Taxonomy" id="93944"/>
    <lineage>
        <taxon>Bacteria</taxon>
        <taxon>Bacillati</taxon>
        <taxon>Actinomycetota</taxon>
        <taxon>Actinomycetes</taxon>
        <taxon>Streptosporangiales</taxon>
        <taxon>Streptosporangiaceae</taxon>
        <taxon>Nonomuraea</taxon>
    </lineage>
</organism>
<evidence type="ECO:0000256" key="1">
    <source>
        <dbReference type="SAM" id="MobiDB-lite"/>
    </source>
</evidence>
<evidence type="ECO:0000313" key="2">
    <source>
        <dbReference type="EMBL" id="SBO95798.1"/>
    </source>
</evidence>
<dbReference type="PANTHER" id="PTHR43473:SF2">
    <property type="entry name" value="MAGNESIUM-CHELATASE SUBUNIT CHLD, CHLOROPLASTIC"/>
    <property type="match status" value="1"/>
</dbReference>
<name>A0A1M4EAQ1_9ACTN</name>
<dbReference type="PANTHER" id="PTHR43473">
    <property type="entry name" value="MAGNESIUM-CHELATASE SUBUNIT CHLD, CHLOROPLASTIC"/>
    <property type="match status" value="1"/>
</dbReference>
<accession>A0A1M4EAQ1</accession>
<proteinExistence type="predicted"/>
<feature type="region of interest" description="Disordered" evidence="1">
    <location>
        <begin position="256"/>
        <end position="313"/>
    </location>
</feature>
<dbReference type="EMBL" id="LT559118">
    <property type="protein sequence ID" value="SBO95798.1"/>
    <property type="molecule type" value="Genomic_DNA"/>
</dbReference>
<feature type="compositionally biased region" description="Basic and acidic residues" evidence="1">
    <location>
        <begin position="272"/>
        <end position="291"/>
    </location>
</feature>
<gene>
    <name evidence="2" type="ORF">BN4615_P5314</name>
</gene>
<dbReference type="SUPFAM" id="SSF52540">
    <property type="entry name" value="P-loop containing nucleoside triphosphate hydrolases"/>
    <property type="match status" value="1"/>
</dbReference>
<dbReference type="AlphaFoldDB" id="A0A1M4EAQ1"/>
<reference evidence="2" key="1">
    <citation type="submission" date="2016-04" db="EMBL/GenBank/DDBJ databases">
        <authorList>
            <person name="Evans L.H."/>
            <person name="Alamgir A."/>
            <person name="Owens N."/>
            <person name="Weber N.D."/>
            <person name="Virtaneva K."/>
            <person name="Barbian K."/>
            <person name="Babar A."/>
            <person name="Rosenke K."/>
        </authorList>
    </citation>
    <scope>NUCLEOTIDE SEQUENCE</scope>
    <source>
        <strain evidence="2">Nono1</strain>
    </source>
</reference>
<feature type="compositionally biased region" description="Low complexity" evidence="1">
    <location>
        <begin position="297"/>
        <end position="313"/>
    </location>
</feature>